<keyword evidence="3" id="KW-0862">Zinc</keyword>
<evidence type="ECO:0000256" key="1">
    <source>
        <dbReference type="ARBA" id="ARBA00022723"/>
    </source>
</evidence>
<organism evidence="7 8">
    <name type="scientific">Denticeps clupeoides</name>
    <name type="common">denticle herring</name>
    <dbReference type="NCBI Taxonomy" id="299321"/>
    <lineage>
        <taxon>Eukaryota</taxon>
        <taxon>Metazoa</taxon>
        <taxon>Chordata</taxon>
        <taxon>Craniata</taxon>
        <taxon>Vertebrata</taxon>
        <taxon>Euteleostomi</taxon>
        <taxon>Actinopterygii</taxon>
        <taxon>Neopterygii</taxon>
        <taxon>Teleostei</taxon>
        <taxon>Clupei</taxon>
        <taxon>Clupeiformes</taxon>
        <taxon>Denticipitoidei</taxon>
        <taxon>Denticipitidae</taxon>
        <taxon>Denticeps</taxon>
    </lineage>
</organism>
<dbReference type="Ensembl" id="ENSDCDT00010020632.1">
    <property type="protein sequence ID" value="ENSDCDP00010019518.1"/>
    <property type="gene ID" value="ENSDCDG00010008805.1"/>
</dbReference>
<reference evidence="7 8" key="1">
    <citation type="submission" date="2020-06" db="EMBL/GenBank/DDBJ databases">
        <authorList>
            <consortium name="Wellcome Sanger Institute Data Sharing"/>
        </authorList>
    </citation>
    <scope>NUCLEOTIDE SEQUENCE [LARGE SCALE GENOMIC DNA]</scope>
</reference>
<dbReference type="Ensembl" id="ENSDCDT00010020644.1">
    <property type="protein sequence ID" value="ENSDCDP00010019530.1"/>
    <property type="gene ID" value="ENSDCDG00010008809.1"/>
</dbReference>
<dbReference type="Pfam" id="PF13639">
    <property type="entry name" value="zf-RING_2"/>
    <property type="match status" value="1"/>
</dbReference>
<dbReference type="InterPro" id="IPR013083">
    <property type="entry name" value="Znf_RING/FYVE/PHD"/>
</dbReference>
<dbReference type="SMART" id="SM00184">
    <property type="entry name" value="RING"/>
    <property type="match status" value="1"/>
</dbReference>
<dbReference type="GO" id="GO:0045893">
    <property type="term" value="P:positive regulation of DNA-templated transcription"/>
    <property type="evidence" value="ECO:0007669"/>
    <property type="project" value="TreeGrafter"/>
</dbReference>
<evidence type="ECO:0000256" key="3">
    <source>
        <dbReference type="ARBA" id="ARBA00022833"/>
    </source>
</evidence>
<protein>
    <recommendedName>
        <fullName evidence="6">RING-type domain-containing protein</fullName>
    </recommendedName>
</protein>
<accession>A0A8C3ZGG4</accession>
<dbReference type="PANTHER" id="PTHR45931">
    <property type="entry name" value="SI:CH211-59O9.10"/>
    <property type="match status" value="1"/>
</dbReference>
<dbReference type="GO" id="GO:0061630">
    <property type="term" value="F:ubiquitin protein ligase activity"/>
    <property type="evidence" value="ECO:0007669"/>
    <property type="project" value="TreeGrafter"/>
</dbReference>
<dbReference type="PANTHER" id="PTHR45931:SF15">
    <property type="entry name" value="SI:CH211-59O9.10"/>
    <property type="match status" value="1"/>
</dbReference>
<dbReference type="PROSITE" id="PS50089">
    <property type="entry name" value="ZF_RING_2"/>
    <property type="match status" value="1"/>
</dbReference>
<feature type="compositionally biased region" description="Polar residues" evidence="5">
    <location>
        <begin position="154"/>
        <end position="164"/>
    </location>
</feature>
<dbReference type="Proteomes" id="UP000694580">
    <property type="component" value="Chromosome 8"/>
</dbReference>
<keyword evidence="8" id="KW-1185">Reference proteome</keyword>
<evidence type="ECO:0000256" key="5">
    <source>
        <dbReference type="SAM" id="MobiDB-lite"/>
    </source>
</evidence>
<dbReference type="Ensembl" id="ENSDCDT00010020657.1">
    <property type="protein sequence ID" value="ENSDCDP00010019543.1"/>
    <property type="gene ID" value="ENSDCDG00010008813.1"/>
</dbReference>
<evidence type="ECO:0000256" key="2">
    <source>
        <dbReference type="ARBA" id="ARBA00022771"/>
    </source>
</evidence>
<dbReference type="GO" id="GO:0016567">
    <property type="term" value="P:protein ubiquitination"/>
    <property type="evidence" value="ECO:0007669"/>
    <property type="project" value="TreeGrafter"/>
</dbReference>
<dbReference type="Gene3D" id="3.30.40.10">
    <property type="entry name" value="Zinc/RING finger domain, C3HC4 (zinc finger)"/>
    <property type="match status" value="1"/>
</dbReference>
<proteinExistence type="predicted"/>
<reference evidence="7" key="2">
    <citation type="submission" date="2025-05" db="UniProtKB">
        <authorList>
            <consortium name="Ensembl"/>
        </authorList>
    </citation>
    <scope>IDENTIFICATION</scope>
</reference>
<feature type="domain" description="RING-type" evidence="6">
    <location>
        <begin position="83"/>
        <end position="124"/>
    </location>
</feature>
<evidence type="ECO:0000313" key="7">
    <source>
        <dbReference type="Ensembl" id="ENSDCDP00010019518.1"/>
    </source>
</evidence>
<dbReference type="InterPro" id="IPR011016">
    <property type="entry name" value="Znf_RING-CH"/>
</dbReference>
<dbReference type="InterPro" id="IPR051834">
    <property type="entry name" value="RING_finger_E3_ligase"/>
</dbReference>
<evidence type="ECO:0000256" key="4">
    <source>
        <dbReference type="PROSITE-ProRule" id="PRU00175"/>
    </source>
</evidence>
<dbReference type="SMART" id="SM00744">
    <property type="entry name" value="RINGv"/>
    <property type="match status" value="1"/>
</dbReference>
<dbReference type="GO" id="GO:0005634">
    <property type="term" value="C:nucleus"/>
    <property type="evidence" value="ECO:0007669"/>
    <property type="project" value="TreeGrafter"/>
</dbReference>
<name>A0A8C3ZGG4_9TELE</name>
<sequence length="164" mass="18726">MLIPTGSQAGREHEEAFIAIPIISCLPQNQHRLNERELQHLPRRNVDPARGSEVEDDDVIFISSTLARQDVENAVRNSRQSDCRICLCEYTAGEELRVLPCLHDFHAECVGRWLQQNPSCPICRADVFYVGTLDFNADIKRTRDDQHKRGKGSTFHSHTFLQLS</sequence>
<dbReference type="AlphaFoldDB" id="A0A8C3ZGG4"/>
<dbReference type="GO" id="GO:0006511">
    <property type="term" value="P:ubiquitin-dependent protein catabolic process"/>
    <property type="evidence" value="ECO:0007669"/>
    <property type="project" value="TreeGrafter"/>
</dbReference>
<dbReference type="SUPFAM" id="SSF57850">
    <property type="entry name" value="RING/U-box"/>
    <property type="match status" value="1"/>
</dbReference>
<evidence type="ECO:0000313" key="8">
    <source>
        <dbReference type="Proteomes" id="UP000694580"/>
    </source>
</evidence>
<keyword evidence="1" id="KW-0479">Metal-binding</keyword>
<feature type="region of interest" description="Disordered" evidence="5">
    <location>
        <begin position="143"/>
        <end position="164"/>
    </location>
</feature>
<dbReference type="InterPro" id="IPR001841">
    <property type="entry name" value="Znf_RING"/>
</dbReference>
<dbReference type="GO" id="GO:0008270">
    <property type="term" value="F:zinc ion binding"/>
    <property type="evidence" value="ECO:0007669"/>
    <property type="project" value="UniProtKB-KW"/>
</dbReference>
<evidence type="ECO:0000259" key="6">
    <source>
        <dbReference type="PROSITE" id="PS50089"/>
    </source>
</evidence>
<keyword evidence="2 4" id="KW-0863">Zinc-finger</keyword>
<dbReference type="GeneTree" id="ENSGT01120000277583"/>